<organism evidence="2 3">
    <name type="scientific">Arthrobacter phage Auxilium</name>
    <dbReference type="NCBI Taxonomy" id="2419948"/>
    <lineage>
        <taxon>Viruses</taxon>
        <taxon>Duplodnaviria</taxon>
        <taxon>Heunggongvirae</taxon>
        <taxon>Uroviricota</taxon>
        <taxon>Caudoviricetes</taxon>
        <taxon>Richievirus</taxon>
        <taxon>Richievirus auxilium</taxon>
    </lineage>
</organism>
<evidence type="ECO:0000256" key="1">
    <source>
        <dbReference type="SAM" id="MobiDB-lite"/>
    </source>
</evidence>
<dbReference type="EMBL" id="MH834598">
    <property type="protein sequence ID" value="AYN55866.1"/>
    <property type="molecule type" value="Genomic_DNA"/>
</dbReference>
<accession>A0A3G2KA66</accession>
<dbReference type="GeneID" id="77931778"/>
<dbReference type="KEGG" id="vg:77931778"/>
<reference evidence="2 3" key="1">
    <citation type="submission" date="2018-09" db="EMBL/GenBank/DDBJ databases">
        <authorList>
            <person name="Rimple P.A."/>
            <person name="Stoner T.H."/>
            <person name="Garlena R.A."/>
            <person name="Russell D.A."/>
            <person name="Pope W.H."/>
            <person name="Jacobs-Sera D."/>
            <person name="Hatfull G.F."/>
        </authorList>
    </citation>
    <scope>NUCLEOTIDE SEQUENCE [LARGE SCALE GENOMIC DNA]</scope>
</reference>
<sequence>MRLYRAICAWLEASAAAMAEPEEYGPEGAGQAQAEHAHSYTSPPEMHSGHSSRSIDDDDGGAYRTRTIGFTRNPTR</sequence>
<protein>
    <submittedName>
        <fullName evidence="2">Uncharacterized protein</fullName>
    </submittedName>
</protein>
<name>A0A3G2KA66_9CAUD</name>
<proteinExistence type="predicted"/>
<evidence type="ECO:0000313" key="2">
    <source>
        <dbReference type="EMBL" id="AYN55866.1"/>
    </source>
</evidence>
<dbReference type="RefSeq" id="YP_010655911.1">
    <property type="nucleotide sequence ID" value="NC_070832.1"/>
</dbReference>
<dbReference type="Proteomes" id="UP000266910">
    <property type="component" value="Genome"/>
</dbReference>
<feature type="region of interest" description="Disordered" evidence="1">
    <location>
        <begin position="19"/>
        <end position="76"/>
    </location>
</feature>
<evidence type="ECO:0000313" key="3">
    <source>
        <dbReference type="Proteomes" id="UP000266910"/>
    </source>
</evidence>
<keyword evidence="3" id="KW-1185">Reference proteome</keyword>
<gene>
    <name evidence="2" type="primary">92</name>
    <name evidence="2" type="ORF">PBI_AUXILIUM_92</name>
</gene>